<dbReference type="EMBL" id="AP013035">
    <property type="protein sequence ID" value="BAT70987.1"/>
    <property type="molecule type" value="Genomic_DNA"/>
</dbReference>
<dbReference type="AlphaFoldDB" id="A0A0S3QRM4"/>
<protein>
    <recommendedName>
        <fullName evidence="3">SCP2 domain-containing protein</fullName>
    </recommendedName>
</protein>
<organism evidence="1 2">
    <name type="scientific">Thermosulfidibacter takaii (strain DSM 17441 / JCM 13301 / NBRC 103674 / ABI70S6)</name>
    <dbReference type="NCBI Taxonomy" id="1298851"/>
    <lineage>
        <taxon>Bacteria</taxon>
        <taxon>Pseudomonadati</taxon>
        <taxon>Thermosulfidibacterota</taxon>
        <taxon>Thermosulfidibacteria</taxon>
        <taxon>Thermosulfidibacterales</taxon>
        <taxon>Thermosulfidibacteraceae</taxon>
    </lineage>
</organism>
<evidence type="ECO:0000313" key="2">
    <source>
        <dbReference type="Proteomes" id="UP000063234"/>
    </source>
</evidence>
<proteinExistence type="predicted"/>
<evidence type="ECO:0000313" key="1">
    <source>
        <dbReference type="EMBL" id="BAT70987.1"/>
    </source>
</evidence>
<reference evidence="2" key="1">
    <citation type="journal article" date="2018" name="Science">
        <title>A primordial and reversible TCA cycle in a facultatively chemolithoautotrophic thermophile.</title>
        <authorList>
            <person name="Nunoura T."/>
            <person name="Chikaraishi Y."/>
            <person name="Izaki R."/>
            <person name="Suwa T."/>
            <person name="Sato T."/>
            <person name="Harada T."/>
            <person name="Mori K."/>
            <person name="Kato Y."/>
            <person name="Miyazaki M."/>
            <person name="Shimamura S."/>
            <person name="Yanagawa K."/>
            <person name="Shuto A."/>
            <person name="Ohkouchi N."/>
            <person name="Fujita N."/>
            <person name="Takaki Y."/>
            <person name="Atomi H."/>
            <person name="Takai K."/>
        </authorList>
    </citation>
    <scope>NUCLEOTIDE SEQUENCE [LARGE SCALE GENOMIC DNA]</scope>
    <source>
        <strain evidence="2">DSM 17441 / JCM 13301 / NBRC 103674 / ABI70S6</strain>
    </source>
</reference>
<dbReference type="STRING" id="1298851.TST_0177"/>
<gene>
    <name evidence="1" type="ORF">TST_0177</name>
</gene>
<dbReference type="KEGG" id="ttk:TST_0177"/>
<dbReference type="RefSeq" id="WP_068548786.1">
    <property type="nucleotide sequence ID" value="NZ_AP013035.1"/>
</dbReference>
<keyword evidence="2" id="KW-1185">Reference proteome</keyword>
<sequence>MLAFLNLWVEVVVELAHFAMSYCSKLDPSSFGVHGFLCEFVIPGTPSAFLDFGGSEKVKIIFRDAKIALKVFTGLKSIPEAFGEGWITVEGPIEYGVVVTKFFERFETIVFPYPLFPHLYRGKPHFSWRRFGFRLLLYAYSPVALFKSLFRR</sequence>
<accession>A0A0S3QRM4</accession>
<name>A0A0S3QRM4_THET7</name>
<evidence type="ECO:0008006" key="3">
    <source>
        <dbReference type="Google" id="ProtNLM"/>
    </source>
</evidence>
<dbReference type="Proteomes" id="UP000063234">
    <property type="component" value="Chromosome"/>
</dbReference>